<feature type="compositionally biased region" description="Pro residues" evidence="1">
    <location>
        <begin position="114"/>
        <end position="127"/>
    </location>
</feature>
<feature type="compositionally biased region" description="Low complexity" evidence="1">
    <location>
        <begin position="97"/>
        <end position="113"/>
    </location>
</feature>
<accession>A0A6D2JU05</accession>
<evidence type="ECO:0000256" key="1">
    <source>
        <dbReference type="SAM" id="MobiDB-lite"/>
    </source>
</evidence>
<organism evidence="2 3">
    <name type="scientific">Microthlaspi erraticum</name>
    <dbReference type="NCBI Taxonomy" id="1685480"/>
    <lineage>
        <taxon>Eukaryota</taxon>
        <taxon>Viridiplantae</taxon>
        <taxon>Streptophyta</taxon>
        <taxon>Embryophyta</taxon>
        <taxon>Tracheophyta</taxon>
        <taxon>Spermatophyta</taxon>
        <taxon>Magnoliopsida</taxon>
        <taxon>eudicotyledons</taxon>
        <taxon>Gunneridae</taxon>
        <taxon>Pentapetalae</taxon>
        <taxon>rosids</taxon>
        <taxon>malvids</taxon>
        <taxon>Brassicales</taxon>
        <taxon>Brassicaceae</taxon>
        <taxon>Coluteocarpeae</taxon>
        <taxon>Microthlaspi</taxon>
    </lineage>
</organism>
<protein>
    <submittedName>
        <fullName evidence="2">Uncharacterized protein</fullName>
    </submittedName>
</protein>
<feature type="region of interest" description="Disordered" evidence="1">
    <location>
        <begin position="176"/>
        <end position="216"/>
    </location>
</feature>
<comment type="caution">
    <text evidence="2">The sequence shown here is derived from an EMBL/GenBank/DDBJ whole genome shotgun (WGS) entry which is preliminary data.</text>
</comment>
<keyword evidence="3" id="KW-1185">Reference proteome</keyword>
<proteinExistence type="predicted"/>
<feature type="region of interest" description="Disordered" evidence="1">
    <location>
        <begin position="93"/>
        <end position="132"/>
    </location>
</feature>
<feature type="compositionally biased region" description="Basic and acidic residues" evidence="1">
    <location>
        <begin position="176"/>
        <end position="208"/>
    </location>
</feature>
<reference evidence="2" key="1">
    <citation type="submission" date="2020-01" db="EMBL/GenBank/DDBJ databases">
        <authorList>
            <person name="Mishra B."/>
        </authorList>
    </citation>
    <scope>NUCLEOTIDE SEQUENCE [LARGE SCALE GENOMIC DNA]</scope>
</reference>
<evidence type="ECO:0000313" key="3">
    <source>
        <dbReference type="Proteomes" id="UP000467841"/>
    </source>
</evidence>
<name>A0A6D2JU05_9BRAS</name>
<dbReference type="AlphaFoldDB" id="A0A6D2JU05"/>
<sequence>MARDTKLHGVRELASAMRSRRISSVIHDLPSWIRPVGGVRLGILITSGMPSSLAWPDGPAPSSSSESVSSPESCSSPLCHSLSLFPTLGFGGDSRRSSISSSRPPSRPRQQPSLHPPPSSCDAPPHPLGWLHQEASPDERRIASDAQSKQSSHRRHPWRCPFPFCLLDSSQLNEGSEKLDDRDEIFDESKTLKPESADEKTKSERNLTRSEQFVIP</sequence>
<dbReference type="Proteomes" id="UP000467841">
    <property type="component" value="Unassembled WGS sequence"/>
</dbReference>
<gene>
    <name evidence="2" type="ORF">MERR_LOCUS32484</name>
</gene>
<dbReference type="EMBL" id="CACVBM020001318">
    <property type="protein sequence ID" value="CAA7045249.1"/>
    <property type="molecule type" value="Genomic_DNA"/>
</dbReference>
<evidence type="ECO:0000313" key="2">
    <source>
        <dbReference type="EMBL" id="CAA7045249.1"/>
    </source>
</evidence>